<gene>
    <name evidence="2" type="ORF">AYI69_g6959</name>
</gene>
<dbReference type="AlphaFoldDB" id="A0A1R1XV74"/>
<reference evidence="3" key="1">
    <citation type="submission" date="2017-01" db="EMBL/GenBank/DDBJ databases">
        <authorList>
            <person name="Wang Y."/>
            <person name="White M."/>
            <person name="Kvist S."/>
            <person name="Moncalvo J.-M."/>
        </authorList>
    </citation>
    <scope>NUCLEOTIDE SEQUENCE [LARGE SCALE GENOMIC DNA]</scope>
    <source>
        <strain evidence="3">ID-206-W2</strain>
    </source>
</reference>
<keyword evidence="3" id="KW-1185">Reference proteome</keyword>
<accession>A0A1R1XV74</accession>
<evidence type="ECO:0000313" key="3">
    <source>
        <dbReference type="Proteomes" id="UP000187429"/>
    </source>
</evidence>
<keyword evidence="1" id="KW-1133">Transmembrane helix</keyword>
<keyword evidence="1" id="KW-0472">Membrane</keyword>
<evidence type="ECO:0000313" key="2">
    <source>
        <dbReference type="EMBL" id="OMJ18563.1"/>
    </source>
</evidence>
<organism evidence="2 3">
    <name type="scientific">Smittium culicis</name>
    <dbReference type="NCBI Taxonomy" id="133412"/>
    <lineage>
        <taxon>Eukaryota</taxon>
        <taxon>Fungi</taxon>
        <taxon>Fungi incertae sedis</taxon>
        <taxon>Zoopagomycota</taxon>
        <taxon>Kickxellomycotina</taxon>
        <taxon>Harpellomycetes</taxon>
        <taxon>Harpellales</taxon>
        <taxon>Legeriomycetaceae</taxon>
        <taxon>Smittium</taxon>
    </lineage>
</organism>
<evidence type="ECO:0000256" key="1">
    <source>
        <dbReference type="SAM" id="Phobius"/>
    </source>
</evidence>
<keyword evidence="1" id="KW-0812">Transmembrane</keyword>
<protein>
    <submittedName>
        <fullName evidence="2">Uncharacterized protein</fullName>
    </submittedName>
</protein>
<dbReference type="EMBL" id="LSSM01003243">
    <property type="protein sequence ID" value="OMJ18563.1"/>
    <property type="molecule type" value="Genomic_DNA"/>
</dbReference>
<name>A0A1R1XV74_9FUNG</name>
<sequence length="97" mass="11267">MNISISETSGRKVSQLHFASFSFQKTKFSITGTVNFTVAVHDFIVENWDGMMNDFEDFILYPSFVNFDAIISLLFRHIFFESPKIRRSSEYAAILIR</sequence>
<dbReference type="Proteomes" id="UP000187429">
    <property type="component" value="Unassembled WGS sequence"/>
</dbReference>
<proteinExistence type="predicted"/>
<comment type="caution">
    <text evidence="2">The sequence shown here is derived from an EMBL/GenBank/DDBJ whole genome shotgun (WGS) entry which is preliminary data.</text>
</comment>
<feature type="transmembrane region" description="Helical" evidence="1">
    <location>
        <begin position="58"/>
        <end position="79"/>
    </location>
</feature>